<keyword evidence="3" id="KW-0808">Transferase</keyword>
<feature type="transmembrane region" description="Helical" evidence="1">
    <location>
        <begin position="27"/>
        <end position="52"/>
    </location>
</feature>
<evidence type="ECO:0000259" key="2">
    <source>
        <dbReference type="SMART" id="SM00563"/>
    </source>
</evidence>
<sequence length="418" mass="46624">MTTSARPMYSIPIKNRPEGYGSWVAKIFFPIVFMLGCFGMGTSQWLFMPLLLIPSGIGHKLFNEAIDWTKDGFGRLLIVITVLFAPTSLVITTDESIDDTKLVERDSKGHVTRINLPDRLVLMANHQAHVDWIYLWILACYAGHAEGITILLKWSLRQVPIVGWGMRNFRFIFLKRSWAADKDNLTHSLQRLASEAKSGDSNQASGKKGSKRSPLWLFVFPEGTIPSEDERPKSASYAKKQGVDDFVGLLHPRSTGLLFCLRTLLPSVPDLKLLDVTVTYPEIPFGKYPQDWYSLPSIFFRGVAPPTIRLHLRLYSDLTSPNCAIPSLKAARTADGLASEAETRAFELWLRQRWQEKEARLEQTSKLSPFEAEGGGSKAQVVPIRQLSAYSHWFSAFGGGGIGLAAASMAAVSDRFTT</sequence>
<evidence type="ECO:0000313" key="4">
    <source>
        <dbReference type="Proteomes" id="UP000827549"/>
    </source>
</evidence>
<evidence type="ECO:0000313" key="3">
    <source>
        <dbReference type="EMBL" id="WOO79710.1"/>
    </source>
</evidence>
<dbReference type="GO" id="GO:0005783">
    <property type="term" value="C:endoplasmic reticulum"/>
    <property type="evidence" value="ECO:0007669"/>
    <property type="project" value="TreeGrafter"/>
</dbReference>
<dbReference type="PANTHER" id="PTHR10983">
    <property type="entry name" value="1-ACYLGLYCEROL-3-PHOSPHATE ACYLTRANSFERASE-RELATED"/>
    <property type="match status" value="1"/>
</dbReference>
<organism evidence="3 4">
    <name type="scientific">Vanrija pseudolonga</name>
    <dbReference type="NCBI Taxonomy" id="143232"/>
    <lineage>
        <taxon>Eukaryota</taxon>
        <taxon>Fungi</taxon>
        <taxon>Dikarya</taxon>
        <taxon>Basidiomycota</taxon>
        <taxon>Agaricomycotina</taxon>
        <taxon>Tremellomycetes</taxon>
        <taxon>Trichosporonales</taxon>
        <taxon>Trichosporonaceae</taxon>
        <taxon>Vanrija</taxon>
    </lineage>
</organism>
<dbReference type="RefSeq" id="XP_062625742.1">
    <property type="nucleotide sequence ID" value="XM_062769758.1"/>
</dbReference>
<name>A0AAF1BJC6_9TREE</name>
<dbReference type="CDD" id="cd07990">
    <property type="entry name" value="LPLAT_LCLAT1-like"/>
    <property type="match status" value="1"/>
</dbReference>
<protein>
    <submittedName>
        <fullName evidence="3">Purtative acyltransferase CST26</fullName>
    </submittedName>
</protein>
<dbReference type="Pfam" id="PF01553">
    <property type="entry name" value="Acyltransferase"/>
    <property type="match status" value="1"/>
</dbReference>
<evidence type="ECO:0000256" key="1">
    <source>
        <dbReference type="SAM" id="Phobius"/>
    </source>
</evidence>
<dbReference type="EMBL" id="CP086715">
    <property type="protein sequence ID" value="WOO79710.1"/>
    <property type="molecule type" value="Genomic_DNA"/>
</dbReference>
<accession>A0AAF1BJC6</accession>
<dbReference type="SUPFAM" id="SSF69593">
    <property type="entry name" value="Glycerol-3-phosphate (1)-acyltransferase"/>
    <property type="match status" value="1"/>
</dbReference>
<dbReference type="PANTHER" id="PTHR10983:SF16">
    <property type="entry name" value="LYSOCARDIOLIPIN ACYLTRANSFERASE 1"/>
    <property type="match status" value="1"/>
</dbReference>
<keyword evidence="1" id="KW-0472">Membrane</keyword>
<keyword evidence="4" id="KW-1185">Reference proteome</keyword>
<dbReference type="GO" id="GO:0016746">
    <property type="term" value="F:acyltransferase activity"/>
    <property type="evidence" value="ECO:0007669"/>
    <property type="project" value="UniProtKB-KW"/>
</dbReference>
<dbReference type="GO" id="GO:0036149">
    <property type="term" value="P:phosphatidylinositol acyl-chain remodeling"/>
    <property type="evidence" value="ECO:0007669"/>
    <property type="project" value="TreeGrafter"/>
</dbReference>
<proteinExistence type="predicted"/>
<dbReference type="InterPro" id="IPR002123">
    <property type="entry name" value="Plipid/glycerol_acylTrfase"/>
</dbReference>
<feature type="domain" description="Phospholipid/glycerol acyltransferase" evidence="2">
    <location>
        <begin position="120"/>
        <end position="258"/>
    </location>
</feature>
<reference evidence="3" key="1">
    <citation type="submission" date="2023-10" db="EMBL/GenBank/DDBJ databases">
        <authorList>
            <person name="Noh H."/>
        </authorList>
    </citation>
    <scope>NUCLEOTIDE SEQUENCE</scope>
    <source>
        <strain evidence="3">DUCC4014</strain>
    </source>
</reference>
<keyword evidence="3" id="KW-0012">Acyltransferase</keyword>
<feature type="transmembrane region" description="Helical" evidence="1">
    <location>
        <begin position="73"/>
        <end position="91"/>
    </location>
</feature>
<dbReference type="AlphaFoldDB" id="A0AAF1BJC6"/>
<dbReference type="GeneID" id="87806476"/>
<dbReference type="Proteomes" id="UP000827549">
    <property type="component" value="Chromosome 2"/>
</dbReference>
<keyword evidence="1" id="KW-0812">Transmembrane</keyword>
<dbReference type="SMART" id="SM00563">
    <property type="entry name" value="PlsC"/>
    <property type="match status" value="1"/>
</dbReference>
<keyword evidence="1" id="KW-1133">Transmembrane helix</keyword>
<gene>
    <name evidence="3" type="primary">CST26_1</name>
    <name evidence="3" type="ORF">LOC62_02G003230</name>
</gene>
<feature type="transmembrane region" description="Helical" evidence="1">
    <location>
        <begin position="393"/>
        <end position="412"/>
    </location>
</feature>